<dbReference type="HAMAP" id="MF_02225">
    <property type="entry name" value="CoaBC"/>
    <property type="match status" value="1"/>
</dbReference>
<proteinExistence type="inferred from homology"/>
<dbReference type="InterPro" id="IPR007085">
    <property type="entry name" value="DNA/pantothenate-metab_flavo_C"/>
</dbReference>
<comment type="cofactor">
    <cofactor evidence="3">
        <name>Mg(2+)</name>
        <dbReference type="ChEBI" id="CHEBI:18420"/>
    </cofactor>
</comment>
<dbReference type="OrthoDB" id="9802554at2"/>
<feature type="binding site" evidence="3">
    <location>
        <position position="333"/>
    </location>
    <ligand>
        <name>CTP</name>
        <dbReference type="ChEBI" id="CHEBI:37563"/>
    </ligand>
</feature>
<keyword evidence="3 4" id="KW-0436">Ligase</keyword>
<evidence type="ECO:0000313" key="7">
    <source>
        <dbReference type="EMBL" id="CEO89404.1"/>
    </source>
</evidence>
<comment type="caution">
    <text evidence="3">Lacks conserved residue(s) required for the propagation of feature annotation.</text>
</comment>
<dbReference type="GO" id="GO:0004632">
    <property type="term" value="F:phosphopantothenate--cysteine ligase activity"/>
    <property type="evidence" value="ECO:0007669"/>
    <property type="project" value="UniProtKB-UniRule"/>
</dbReference>
<feature type="domain" description="Flavoprotein" evidence="5">
    <location>
        <begin position="2"/>
        <end position="172"/>
    </location>
</feature>
<keyword evidence="2 3" id="KW-0456">Lyase</keyword>
<dbReference type="Proteomes" id="UP000046155">
    <property type="component" value="Unassembled WGS sequence"/>
</dbReference>
<accession>A0A0B7MFL3</accession>
<comment type="catalytic activity">
    <reaction evidence="3 4">
        <text>(R)-4'-phosphopantothenate + L-cysteine + CTP = N-[(R)-4-phosphopantothenoyl]-L-cysteine + CMP + diphosphate + H(+)</text>
        <dbReference type="Rhea" id="RHEA:19397"/>
        <dbReference type="ChEBI" id="CHEBI:10986"/>
        <dbReference type="ChEBI" id="CHEBI:15378"/>
        <dbReference type="ChEBI" id="CHEBI:33019"/>
        <dbReference type="ChEBI" id="CHEBI:35235"/>
        <dbReference type="ChEBI" id="CHEBI:37563"/>
        <dbReference type="ChEBI" id="CHEBI:59458"/>
        <dbReference type="ChEBI" id="CHEBI:60377"/>
        <dbReference type="EC" id="6.3.2.5"/>
    </reaction>
</comment>
<dbReference type="UniPathway" id="UPA00241">
    <property type="reaction ID" value="UER00353"/>
</dbReference>
<dbReference type="Gene3D" id="3.40.50.10300">
    <property type="entry name" value="CoaB-like"/>
    <property type="match status" value="1"/>
</dbReference>
<dbReference type="EC" id="4.1.1.36" evidence="3"/>
<dbReference type="InterPro" id="IPR005252">
    <property type="entry name" value="CoaBC"/>
</dbReference>
<dbReference type="InterPro" id="IPR036551">
    <property type="entry name" value="Flavin_trans-like"/>
</dbReference>
<evidence type="ECO:0000259" key="6">
    <source>
        <dbReference type="Pfam" id="PF04127"/>
    </source>
</evidence>
<sequence length="399" mass="43170">MKNIVLGVTGSIAAYKAAEIASLMAKKGYRVQVIMTPAATEFITPLTMQAVSQQPVHVEMFNTPKEWDIQHISLAQDADLVLVAPATANLIGSVAGGTASNLLTATIMATKAPVVFAPAMNTGMYENPIFQHWMGFLKGMGYIFMEPEEGHLACGTSGKGRLPAPEKIVVFVERLLYHRKDLDGQHVLVTAGPTREPLDPVRFLSNYSSGKMGYALAQEARDRGAQVTLVSGPTRLAPLEGVNLTLVETAQEMFNAVKAVFPLVDIVIKAAAVADFRPCHKAQEKIKKDQTGLVLELERTDDILGYLGEHKDKQILVGFAAETGETITHAREKLARKNLDLIVANDITVEGAGFGVDTNVATLLFKDGTFLTLPRMTKNELACKVIDGIVKLLKFQQGG</sequence>
<gene>
    <name evidence="7" type="primary">dfp</name>
    <name evidence="3" type="synonym">coaBC</name>
    <name evidence="7" type="ORF">SSCH_470032</name>
</gene>
<comment type="pathway">
    <text evidence="3 4">Cofactor biosynthesis; coenzyme A biosynthesis; CoA from (R)-pantothenate: step 3/5.</text>
</comment>
<dbReference type="NCBIfam" id="TIGR00521">
    <property type="entry name" value="coaBC_dfp"/>
    <property type="match status" value="1"/>
</dbReference>
<evidence type="ECO:0000256" key="3">
    <source>
        <dbReference type="HAMAP-Rule" id="MF_02225"/>
    </source>
</evidence>
<dbReference type="GO" id="GO:0010181">
    <property type="term" value="F:FMN binding"/>
    <property type="evidence" value="ECO:0007669"/>
    <property type="project" value="UniProtKB-UniRule"/>
</dbReference>
<comment type="similarity">
    <text evidence="3 4">In the C-terminal section; belongs to the PPC synthetase family.</text>
</comment>
<dbReference type="AlphaFoldDB" id="A0A0B7MFL3"/>
<comment type="function">
    <text evidence="4">Catalyzes two steps in the biosynthesis of coenzyme A. In the first step cysteine is conjugated to 4'-phosphopantothenate to form 4-phosphopantothenoylcysteine, in the latter compound is decarboxylated to form 4'-phosphopantotheine.</text>
</comment>
<evidence type="ECO:0000313" key="8">
    <source>
        <dbReference type="Proteomes" id="UP000046155"/>
    </source>
</evidence>
<feature type="binding site" evidence="3">
    <location>
        <position position="337"/>
    </location>
    <ligand>
        <name>CTP</name>
        <dbReference type="ChEBI" id="CHEBI:37563"/>
    </ligand>
</feature>
<keyword evidence="8" id="KW-1185">Reference proteome</keyword>
<keyword evidence="3" id="KW-0479">Metal-binding</keyword>
<dbReference type="PANTHER" id="PTHR14359">
    <property type="entry name" value="HOMO-OLIGOMERIC FLAVIN CONTAINING CYS DECARBOXYLASE FAMILY"/>
    <property type="match status" value="1"/>
</dbReference>
<feature type="region of interest" description="Phosphopantothenate--cysteine ligase" evidence="3">
    <location>
        <begin position="187"/>
        <end position="399"/>
    </location>
</feature>
<dbReference type="InterPro" id="IPR035929">
    <property type="entry name" value="CoaB-like_sf"/>
</dbReference>
<dbReference type="Pfam" id="PF04127">
    <property type="entry name" value="DFP"/>
    <property type="match status" value="1"/>
</dbReference>
<feature type="binding site" evidence="3">
    <location>
        <position position="275"/>
    </location>
    <ligand>
        <name>CTP</name>
        <dbReference type="ChEBI" id="CHEBI:37563"/>
    </ligand>
</feature>
<keyword evidence="3 4" id="KW-0285">Flavoprotein</keyword>
<evidence type="ECO:0000259" key="5">
    <source>
        <dbReference type="Pfam" id="PF02441"/>
    </source>
</evidence>
<keyword evidence="3" id="KW-0511">Multifunctional enzyme</keyword>
<dbReference type="Pfam" id="PF02441">
    <property type="entry name" value="Flavoprotein"/>
    <property type="match status" value="1"/>
</dbReference>
<evidence type="ECO:0000256" key="2">
    <source>
        <dbReference type="ARBA" id="ARBA00023239"/>
    </source>
</evidence>
<dbReference type="GO" id="GO:0015937">
    <property type="term" value="P:coenzyme A biosynthetic process"/>
    <property type="evidence" value="ECO:0007669"/>
    <property type="project" value="UniProtKB-UniRule"/>
</dbReference>
<comment type="catalytic activity">
    <reaction evidence="3 4">
        <text>N-[(R)-4-phosphopantothenoyl]-L-cysteine + H(+) = (R)-4'-phosphopantetheine + CO2</text>
        <dbReference type="Rhea" id="RHEA:16793"/>
        <dbReference type="ChEBI" id="CHEBI:15378"/>
        <dbReference type="ChEBI" id="CHEBI:16526"/>
        <dbReference type="ChEBI" id="CHEBI:59458"/>
        <dbReference type="ChEBI" id="CHEBI:61723"/>
        <dbReference type="EC" id="4.1.1.36"/>
    </reaction>
</comment>
<feature type="domain" description="DNA/pantothenate metabolism flavoprotein C-terminal" evidence="6">
    <location>
        <begin position="182"/>
        <end position="391"/>
    </location>
</feature>
<dbReference type="SUPFAM" id="SSF52507">
    <property type="entry name" value="Homo-oligomeric flavin-containing Cys decarboxylases, HFCD"/>
    <property type="match status" value="1"/>
</dbReference>
<dbReference type="PANTHER" id="PTHR14359:SF6">
    <property type="entry name" value="PHOSPHOPANTOTHENOYLCYSTEINE DECARBOXYLASE"/>
    <property type="match status" value="1"/>
</dbReference>
<dbReference type="Gene3D" id="3.40.50.1950">
    <property type="entry name" value="Flavin prenyltransferase-like"/>
    <property type="match status" value="1"/>
</dbReference>
<reference evidence="8" key="1">
    <citation type="submission" date="2015-01" db="EMBL/GenBank/DDBJ databases">
        <authorList>
            <person name="Manzoor Shahid"/>
            <person name="Zubair Saima"/>
        </authorList>
    </citation>
    <scope>NUCLEOTIDE SEQUENCE [LARGE SCALE GENOMIC DNA]</scope>
    <source>
        <strain evidence="8">Sp3</strain>
    </source>
</reference>
<dbReference type="EC" id="6.3.2.5" evidence="3"/>
<feature type="active site" description="Proton donor" evidence="3">
    <location>
        <position position="154"/>
    </location>
</feature>
<keyword evidence="1 3" id="KW-0210">Decarboxylase</keyword>
<dbReference type="SUPFAM" id="SSF102645">
    <property type="entry name" value="CoaB-like"/>
    <property type="match status" value="1"/>
</dbReference>
<dbReference type="GO" id="GO:0015941">
    <property type="term" value="P:pantothenate catabolic process"/>
    <property type="evidence" value="ECO:0007669"/>
    <property type="project" value="InterPro"/>
</dbReference>
<keyword evidence="3" id="KW-0460">Magnesium</keyword>
<comment type="similarity">
    <text evidence="3 4">In the N-terminal section; belongs to the HFCD (homo-oligomeric flavin containing Cys decarboxylase) superfamily.</text>
</comment>
<dbReference type="InterPro" id="IPR003382">
    <property type="entry name" value="Flavoprotein"/>
</dbReference>
<dbReference type="RefSeq" id="WP_044665350.1">
    <property type="nucleotide sequence ID" value="NZ_CDRZ01000244.1"/>
</dbReference>
<name>A0A0B7MFL3_9FIRM</name>
<comment type="cofactor">
    <cofactor evidence="3">
        <name>FMN</name>
        <dbReference type="ChEBI" id="CHEBI:58210"/>
    </cofactor>
    <text evidence="3">Binds 1 FMN per subunit.</text>
</comment>
<protein>
    <recommendedName>
        <fullName evidence="3">Coenzyme A biosynthesis bifunctional protein CoaBC</fullName>
    </recommendedName>
    <alternativeName>
        <fullName evidence="3">DNA/pantothenate metabolism flavoprotein</fullName>
    </alternativeName>
    <alternativeName>
        <fullName evidence="3">Phosphopantothenoylcysteine synthetase/decarboxylase</fullName>
        <shortName evidence="3">PPCS-PPCDC</shortName>
    </alternativeName>
    <domain>
        <recommendedName>
            <fullName evidence="3">Phosphopantothenoylcysteine decarboxylase</fullName>
            <shortName evidence="3">PPC decarboxylase</shortName>
            <shortName evidence="3">PPC-DC</shortName>
            <ecNumber evidence="3">4.1.1.36</ecNumber>
        </recommendedName>
        <alternativeName>
            <fullName evidence="3">CoaC</fullName>
        </alternativeName>
    </domain>
    <domain>
        <recommendedName>
            <fullName evidence="3">Phosphopantothenate--cysteine ligase</fullName>
            <ecNumber evidence="3">6.3.2.5</ecNumber>
        </recommendedName>
        <alternativeName>
            <fullName evidence="3">CoaB</fullName>
        </alternativeName>
        <alternativeName>
            <fullName evidence="3">Phosphopantothenoylcysteine synthetase</fullName>
            <shortName evidence="3">PPC synthetase</shortName>
            <shortName evidence="3">PPC-S</shortName>
        </alternativeName>
    </domain>
</protein>
<evidence type="ECO:0000256" key="1">
    <source>
        <dbReference type="ARBA" id="ARBA00022793"/>
    </source>
</evidence>
<feature type="binding site" evidence="3">
    <location>
        <position position="319"/>
    </location>
    <ligand>
        <name>CTP</name>
        <dbReference type="ChEBI" id="CHEBI:37563"/>
    </ligand>
</feature>
<dbReference type="EMBL" id="CDRZ01000244">
    <property type="protein sequence ID" value="CEO89404.1"/>
    <property type="molecule type" value="Genomic_DNA"/>
</dbReference>
<evidence type="ECO:0000256" key="4">
    <source>
        <dbReference type="RuleBase" id="RU364078"/>
    </source>
</evidence>
<organism evidence="7 8">
    <name type="scientific">Syntrophaceticus schinkii</name>
    <dbReference type="NCBI Taxonomy" id="499207"/>
    <lineage>
        <taxon>Bacteria</taxon>
        <taxon>Bacillati</taxon>
        <taxon>Bacillota</taxon>
        <taxon>Clostridia</taxon>
        <taxon>Thermoanaerobacterales</taxon>
        <taxon>Thermoanaerobacterales Family III. Incertae Sedis</taxon>
        <taxon>Syntrophaceticus</taxon>
    </lineage>
</organism>
<dbReference type="GO" id="GO:0071513">
    <property type="term" value="C:phosphopantothenoylcysteine decarboxylase complex"/>
    <property type="evidence" value="ECO:0007669"/>
    <property type="project" value="TreeGrafter"/>
</dbReference>
<feature type="binding site" evidence="3">
    <location>
        <position position="285"/>
    </location>
    <ligand>
        <name>CTP</name>
        <dbReference type="ChEBI" id="CHEBI:37563"/>
    </ligand>
</feature>
<comment type="function">
    <text evidence="3">Catalyzes two sequential steps in the biosynthesis of coenzyme A. In the first step cysteine is conjugated to 4'-phosphopantothenate to form 4-phosphopantothenoylcysteine. In the second step the latter compound is decarboxylated to form 4'-phosphopantotheine.</text>
</comment>
<dbReference type="GO" id="GO:0046872">
    <property type="term" value="F:metal ion binding"/>
    <property type="evidence" value="ECO:0007669"/>
    <property type="project" value="UniProtKB-KW"/>
</dbReference>
<feature type="region of interest" description="Phosphopantothenoylcysteine decarboxylase" evidence="3">
    <location>
        <begin position="1"/>
        <end position="186"/>
    </location>
</feature>
<comment type="pathway">
    <text evidence="3 4">Cofactor biosynthesis; coenzyme A biosynthesis; CoA from (R)-pantothenate: step 2/5.</text>
</comment>
<keyword evidence="3 4" id="KW-0288">FMN</keyword>
<dbReference type="GO" id="GO:0004633">
    <property type="term" value="F:phosphopantothenoylcysteine decarboxylase activity"/>
    <property type="evidence" value="ECO:0007669"/>
    <property type="project" value="UniProtKB-UniRule"/>
</dbReference>